<dbReference type="EMBL" id="JAGIOB010000001">
    <property type="protein sequence ID" value="MBP2419146.1"/>
    <property type="molecule type" value="Genomic_DNA"/>
</dbReference>
<dbReference type="PROSITE" id="PS51340">
    <property type="entry name" value="MOSC"/>
    <property type="match status" value="1"/>
</dbReference>
<dbReference type="InterPro" id="IPR011037">
    <property type="entry name" value="Pyrv_Knase-like_insert_dom_sf"/>
</dbReference>
<organism evidence="2 3">
    <name type="scientific">Microlunatus capsulatus</name>
    <dbReference type="NCBI Taxonomy" id="99117"/>
    <lineage>
        <taxon>Bacteria</taxon>
        <taxon>Bacillati</taxon>
        <taxon>Actinomycetota</taxon>
        <taxon>Actinomycetes</taxon>
        <taxon>Propionibacteriales</taxon>
        <taxon>Propionibacteriaceae</taxon>
        <taxon>Microlunatus</taxon>
    </lineage>
</organism>
<gene>
    <name evidence="2" type="ORF">JOF54_004068</name>
</gene>
<proteinExistence type="predicted"/>
<dbReference type="Proteomes" id="UP000758168">
    <property type="component" value="Unassembled WGS sequence"/>
</dbReference>
<dbReference type="SUPFAM" id="SSF141673">
    <property type="entry name" value="MOSC N-terminal domain-like"/>
    <property type="match status" value="1"/>
</dbReference>
<sequence length="260" mass="27906">MRVASTGLTPVKGTRHQGLDAVDLRGEGPVGDRLFALVDPGRRQVLRTVGHASLLQVAVTWDEPVLSATVAGEVASGVPERTGETLDVDYWGRRVRVDVVGGPWAALFSRHLGQAVVLARARPGDVVYGDQVSVVTTASLTALRGTDRETSDARSLDLADSARFRSTFVLDTTGSPHDRPGAEDDWVGRELTLGEARVRLSAPVVRCAVVELHPVDGHRDLRLLDALPRDSQGRPVFGLQGQVVRPGRVHRGSEARISDG</sequence>
<dbReference type="RefSeq" id="WP_210059226.1">
    <property type="nucleotide sequence ID" value="NZ_JAGIOB010000001.1"/>
</dbReference>
<protein>
    <submittedName>
        <fullName evidence="2">Uncharacterized protein YcbX</fullName>
    </submittedName>
</protein>
<accession>A0ABS4ZDM4</accession>
<dbReference type="InterPro" id="IPR005302">
    <property type="entry name" value="MoCF_Sase_C"/>
</dbReference>
<feature type="domain" description="MOSC" evidence="1">
    <location>
        <begin position="105"/>
        <end position="258"/>
    </location>
</feature>
<evidence type="ECO:0000259" key="1">
    <source>
        <dbReference type="PROSITE" id="PS51340"/>
    </source>
</evidence>
<reference evidence="2 3" key="1">
    <citation type="submission" date="2021-03" db="EMBL/GenBank/DDBJ databases">
        <title>Sequencing the genomes of 1000 actinobacteria strains.</title>
        <authorList>
            <person name="Klenk H.-P."/>
        </authorList>
    </citation>
    <scope>NUCLEOTIDE SEQUENCE [LARGE SCALE GENOMIC DNA]</scope>
    <source>
        <strain evidence="2 3">DSM 12936</strain>
    </source>
</reference>
<keyword evidence="3" id="KW-1185">Reference proteome</keyword>
<comment type="caution">
    <text evidence="2">The sequence shown here is derived from an EMBL/GenBank/DDBJ whole genome shotgun (WGS) entry which is preliminary data.</text>
</comment>
<evidence type="ECO:0000313" key="2">
    <source>
        <dbReference type="EMBL" id="MBP2419146.1"/>
    </source>
</evidence>
<dbReference type="SUPFAM" id="SSF50800">
    <property type="entry name" value="PK beta-barrel domain-like"/>
    <property type="match status" value="1"/>
</dbReference>
<evidence type="ECO:0000313" key="3">
    <source>
        <dbReference type="Proteomes" id="UP000758168"/>
    </source>
</evidence>
<dbReference type="Pfam" id="PF03473">
    <property type="entry name" value="MOSC"/>
    <property type="match status" value="1"/>
</dbReference>
<name>A0ABS4ZDM4_9ACTN</name>